<name>A0ABV9C8R3_9ACTN</name>
<evidence type="ECO:0000256" key="8">
    <source>
        <dbReference type="RuleBase" id="RU363041"/>
    </source>
</evidence>
<organism evidence="9 10">
    <name type="scientific">Sphaerisporangium dianthi</name>
    <dbReference type="NCBI Taxonomy" id="1436120"/>
    <lineage>
        <taxon>Bacteria</taxon>
        <taxon>Bacillati</taxon>
        <taxon>Actinomycetota</taxon>
        <taxon>Actinomycetes</taxon>
        <taxon>Streptosporangiales</taxon>
        <taxon>Streptosporangiaceae</taxon>
        <taxon>Sphaerisporangium</taxon>
    </lineage>
</organism>
<evidence type="ECO:0000256" key="5">
    <source>
        <dbReference type="ARBA" id="ARBA00022692"/>
    </source>
</evidence>
<dbReference type="Pfam" id="PF01925">
    <property type="entry name" value="TauE"/>
    <property type="match status" value="1"/>
</dbReference>
<keyword evidence="10" id="KW-1185">Reference proteome</keyword>
<evidence type="ECO:0000256" key="3">
    <source>
        <dbReference type="ARBA" id="ARBA00022448"/>
    </source>
</evidence>
<dbReference type="InterPro" id="IPR002781">
    <property type="entry name" value="TM_pro_TauE-like"/>
</dbReference>
<proteinExistence type="inferred from homology"/>
<evidence type="ECO:0000256" key="6">
    <source>
        <dbReference type="ARBA" id="ARBA00022989"/>
    </source>
</evidence>
<dbReference type="PANTHER" id="PTHR30269:SF23">
    <property type="entry name" value="MEMBRANE TRANSPORTER PROTEIN YDHB-RELATED"/>
    <property type="match status" value="1"/>
</dbReference>
<reference evidence="10" key="1">
    <citation type="journal article" date="2019" name="Int. J. Syst. Evol. Microbiol.">
        <title>The Global Catalogue of Microorganisms (GCM) 10K type strain sequencing project: providing services to taxonomists for standard genome sequencing and annotation.</title>
        <authorList>
            <consortium name="The Broad Institute Genomics Platform"/>
            <consortium name="The Broad Institute Genome Sequencing Center for Infectious Disease"/>
            <person name="Wu L."/>
            <person name="Ma J."/>
        </authorList>
    </citation>
    <scope>NUCLEOTIDE SEQUENCE [LARGE SCALE GENOMIC DNA]</scope>
    <source>
        <strain evidence="10">CGMCC 4.7132</strain>
    </source>
</reference>
<evidence type="ECO:0000256" key="1">
    <source>
        <dbReference type="ARBA" id="ARBA00004651"/>
    </source>
</evidence>
<comment type="caution">
    <text evidence="9">The sequence shown here is derived from an EMBL/GenBank/DDBJ whole genome shotgun (WGS) entry which is preliminary data.</text>
</comment>
<accession>A0ABV9C8R3</accession>
<dbReference type="PANTHER" id="PTHR30269">
    <property type="entry name" value="TRANSMEMBRANE PROTEIN YFCA"/>
    <property type="match status" value="1"/>
</dbReference>
<keyword evidence="3" id="KW-0813">Transport</keyword>
<feature type="transmembrane region" description="Helical" evidence="8">
    <location>
        <begin position="82"/>
        <end position="100"/>
    </location>
</feature>
<dbReference type="EMBL" id="JBHSFP010000001">
    <property type="protein sequence ID" value="MFC4529409.1"/>
    <property type="molecule type" value="Genomic_DNA"/>
</dbReference>
<evidence type="ECO:0000313" key="9">
    <source>
        <dbReference type="EMBL" id="MFC4529409.1"/>
    </source>
</evidence>
<dbReference type="RefSeq" id="WP_380835890.1">
    <property type="nucleotide sequence ID" value="NZ_JBHSFP010000001.1"/>
</dbReference>
<protein>
    <recommendedName>
        <fullName evidence="8">Probable membrane transporter protein</fullName>
    </recommendedName>
</protein>
<evidence type="ECO:0000256" key="7">
    <source>
        <dbReference type="ARBA" id="ARBA00023136"/>
    </source>
</evidence>
<keyword evidence="7 8" id="KW-0472">Membrane</keyword>
<evidence type="ECO:0000256" key="2">
    <source>
        <dbReference type="ARBA" id="ARBA00009142"/>
    </source>
</evidence>
<comment type="subcellular location">
    <subcellularLocation>
        <location evidence="1 8">Cell membrane</location>
        <topology evidence="1 8">Multi-pass membrane protein</topology>
    </subcellularLocation>
</comment>
<dbReference type="InterPro" id="IPR052017">
    <property type="entry name" value="TSUP"/>
</dbReference>
<sequence>MLELTLPSLDFAQWAVVLFALVLVGFAKTGISGAGTVAIALFALVLPTKSSTGMLLPLLLVGDVVAVVTYRRHADWPRLLKLFPWVAVGVVVGAFVVRWVDDAQMRRIIGTILLVIIALHFWNRSRGSELAEHRAVAASAGVFAGFTTMTANAAGPIMAVYFLAAGLPMLGFLGTTAWFFLTINAFKVPFSVALGLITPATLTFAAVTAPAVVAGGVVGRVIVKRINRTWFERMTLALTFLAAIRLMF</sequence>
<dbReference type="Proteomes" id="UP001596004">
    <property type="component" value="Unassembled WGS sequence"/>
</dbReference>
<feature type="transmembrane region" description="Helical" evidence="8">
    <location>
        <begin position="160"/>
        <end position="181"/>
    </location>
</feature>
<gene>
    <name evidence="9" type="ORF">ACFO60_01440</name>
</gene>
<feature type="transmembrane region" description="Helical" evidence="8">
    <location>
        <begin position="193"/>
        <end position="218"/>
    </location>
</feature>
<keyword evidence="6 8" id="KW-1133">Transmembrane helix</keyword>
<feature type="transmembrane region" description="Helical" evidence="8">
    <location>
        <begin position="12"/>
        <end position="45"/>
    </location>
</feature>
<evidence type="ECO:0000313" key="10">
    <source>
        <dbReference type="Proteomes" id="UP001596004"/>
    </source>
</evidence>
<feature type="transmembrane region" description="Helical" evidence="8">
    <location>
        <begin position="52"/>
        <end position="70"/>
    </location>
</feature>
<keyword evidence="5 8" id="KW-0812">Transmembrane</keyword>
<keyword evidence="4 8" id="KW-1003">Cell membrane</keyword>
<comment type="similarity">
    <text evidence="2 8">Belongs to the 4-toluene sulfonate uptake permease (TSUP) (TC 2.A.102) family.</text>
</comment>
<evidence type="ECO:0000256" key="4">
    <source>
        <dbReference type="ARBA" id="ARBA00022475"/>
    </source>
</evidence>